<gene>
    <name evidence="1" type="ORF">AVEN_102445_1</name>
</gene>
<evidence type="ECO:0000313" key="2">
    <source>
        <dbReference type="Proteomes" id="UP000499080"/>
    </source>
</evidence>
<dbReference type="EMBL" id="BGPR01153882">
    <property type="protein sequence ID" value="GBL69499.1"/>
    <property type="molecule type" value="Genomic_DNA"/>
</dbReference>
<dbReference type="AlphaFoldDB" id="A0A4Y1ZUY4"/>
<dbReference type="Proteomes" id="UP000499080">
    <property type="component" value="Unassembled WGS sequence"/>
</dbReference>
<evidence type="ECO:0000313" key="1">
    <source>
        <dbReference type="EMBL" id="GBL69499.1"/>
    </source>
</evidence>
<organism evidence="1 2">
    <name type="scientific">Araneus ventricosus</name>
    <name type="common">Orbweaver spider</name>
    <name type="synonym">Epeira ventricosa</name>
    <dbReference type="NCBI Taxonomy" id="182803"/>
    <lineage>
        <taxon>Eukaryota</taxon>
        <taxon>Metazoa</taxon>
        <taxon>Ecdysozoa</taxon>
        <taxon>Arthropoda</taxon>
        <taxon>Chelicerata</taxon>
        <taxon>Arachnida</taxon>
        <taxon>Araneae</taxon>
        <taxon>Araneomorphae</taxon>
        <taxon>Entelegynae</taxon>
        <taxon>Araneoidea</taxon>
        <taxon>Araneidae</taxon>
        <taxon>Araneus</taxon>
    </lineage>
</organism>
<comment type="caution">
    <text evidence="1">The sequence shown here is derived from an EMBL/GenBank/DDBJ whole genome shotgun (WGS) entry which is preliminary data.</text>
</comment>
<sequence length="150" mass="16450">MATQGQQVIRKTDIFKMGRLGVPKLCPGTAGQVIRKQELALSKKPRTFGRPSCAQETVGAGYQKTGLCACLGHLGVQAILGDNRTLERLRSCAWGASRTGYQKRNCPFKAKRLYRSNKTSHHSRSGHGQVISLQKQEDKIIAGDSVAEIR</sequence>
<protein>
    <submittedName>
        <fullName evidence="1">Uncharacterized protein</fullName>
    </submittedName>
</protein>
<accession>A0A4Y1ZUY4</accession>
<proteinExistence type="predicted"/>
<name>A0A4Y1ZUY4_ARAVE</name>
<keyword evidence="2" id="KW-1185">Reference proteome</keyword>
<reference evidence="1 2" key="1">
    <citation type="journal article" date="2019" name="Sci. Rep.">
        <title>Orb-weaving spider Araneus ventricosus genome elucidates the spidroin gene catalogue.</title>
        <authorList>
            <person name="Kono N."/>
            <person name="Nakamura H."/>
            <person name="Ohtoshi R."/>
            <person name="Moran D.A.P."/>
            <person name="Shinohara A."/>
            <person name="Yoshida Y."/>
            <person name="Fujiwara M."/>
            <person name="Mori M."/>
            <person name="Tomita M."/>
            <person name="Arakawa K."/>
        </authorList>
    </citation>
    <scope>NUCLEOTIDE SEQUENCE [LARGE SCALE GENOMIC DNA]</scope>
</reference>